<organism evidence="2 3">
    <name type="scientific">Camelus dromedarius</name>
    <name type="common">Dromedary</name>
    <name type="synonym">Arabian camel</name>
    <dbReference type="NCBI Taxonomy" id="9838"/>
    <lineage>
        <taxon>Eukaryota</taxon>
        <taxon>Metazoa</taxon>
        <taxon>Chordata</taxon>
        <taxon>Craniata</taxon>
        <taxon>Vertebrata</taxon>
        <taxon>Euteleostomi</taxon>
        <taxon>Mammalia</taxon>
        <taxon>Eutheria</taxon>
        <taxon>Laurasiatheria</taxon>
        <taxon>Artiodactyla</taxon>
        <taxon>Tylopoda</taxon>
        <taxon>Camelidae</taxon>
        <taxon>Camelus</taxon>
    </lineage>
</organism>
<dbReference type="EMBL" id="JWIN03000024">
    <property type="protein sequence ID" value="KAB1258468.1"/>
    <property type="molecule type" value="Genomic_DNA"/>
</dbReference>
<comment type="caution">
    <text evidence="2">The sequence shown here is derived from an EMBL/GenBank/DDBJ whole genome shotgun (WGS) entry which is preliminary data.</text>
</comment>
<evidence type="ECO:0000313" key="2">
    <source>
        <dbReference type="EMBL" id="KAB1258468.1"/>
    </source>
</evidence>
<evidence type="ECO:0000256" key="1">
    <source>
        <dbReference type="SAM" id="MobiDB-lite"/>
    </source>
</evidence>
<dbReference type="AlphaFoldDB" id="A0A5N4CHS9"/>
<feature type="region of interest" description="Disordered" evidence="1">
    <location>
        <begin position="1"/>
        <end position="92"/>
    </location>
</feature>
<reference evidence="2 3" key="1">
    <citation type="journal article" date="2019" name="Mol. Ecol. Resour.">
        <title>Improving Illumina assemblies with Hi-C and long reads: an example with the North African dromedary.</title>
        <authorList>
            <person name="Elbers J.P."/>
            <person name="Rogers M.F."/>
            <person name="Perelman P.L."/>
            <person name="Proskuryakova A.A."/>
            <person name="Serdyukova N.A."/>
            <person name="Johnson W.E."/>
            <person name="Horin P."/>
            <person name="Corander J."/>
            <person name="Murphy D."/>
            <person name="Burger P.A."/>
        </authorList>
    </citation>
    <scope>NUCLEOTIDE SEQUENCE [LARGE SCALE GENOMIC DNA]</scope>
    <source>
        <strain evidence="2">Drom800</strain>
        <tissue evidence="2">Blood</tissue>
    </source>
</reference>
<keyword evidence="3" id="KW-1185">Reference proteome</keyword>
<sequence>MQQQCNRRLDQGHGPAGASRMGSRQGKGQGGSCRRKKTEATFLSRVKPGAGTKGGTKPSLMRGSCGKLLCRQVEEGSPRLTDRESPAQREGE</sequence>
<evidence type="ECO:0000313" key="3">
    <source>
        <dbReference type="Proteomes" id="UP000299084"/>
    </source>
</evidence>
<feature type="compositionally biased region" description="Low complexity" evidence="1">
    <location>
        <begin position="47"/>
        <end position="58"/>
    </location>
</feature>
<dbReference type="Proteomes" id="UP000299084">
    <property type="component" value="Unassembled WGS sequence"/>
</dbReference>
<name>A0A5N4CHS9_CAMDR</name>
<feature type="compositionally biased region" description="Basic and acidic residues" evidence="1">
    <location>
        <begin position="72"/>
        <end position="92"/>
    </location>
</feature>
<gene>
    <name evidence="2" type="ORF">Cadr_000028592</name>
</gene>
<protein>
    <submittedName>
        <fullName evidence="2">Uncharacterized protein</fullName>
    </submittedName>
</protein>
<proteinExistence type="predicted"/>
<accession>A0A5N4CHS9</accession>